<evidence type="ECO:0000313" key="4">
    <source>
        <dbReference type="EMBL" id="XCM81057.1"/>
    </source>
</evidence>
<dbReference type="InterPro" id="IPR011613">
    <property type="entry name" value="GH15-like"/>
</dbReference>
<accession>A0AAU8JYW9</accession>
<evidence type="ECO:0000259" key="3">
    <source>
        <dbReference type="Pfam" id="PF19291"/>
    </source>
</evidence>
<gene>
    <name evidence="4" type="ORF">ABWK59_20145</name>
</gene>
<organism evidence="4">
    <name type="scientific">Kitasatospora camelliae</name>
    <dbReference type="NCBI Taxonomy" id="3156397"/>
    <lineage>
        <taxon>Bacteria</taxon>
        <taxon>Bacillati</taxon>
        <taxon>Actinomycetota</taxon>
        <taxon>Actinomycetes</taxon>
        <taxon>Kitasatosporales</taxon>
        <taxon>Streptomycetaceae</taxon>
        <taxon>Kitasatospora</taxon>
    </lineage>
</organism>
<proteinExistence type="predicted"/>
<dbReference type="Pfam" id="PF00723">
    <property type="entry name" value="Glyco_hydro_15"/>
    <property type="match status" value="1"/>
</dbReference>
<dbReference type="GO" id="GO:0004553">
    <property type="term" value="F:hydrolase activity, hydrolyzing O-glycosyl compounds"/>
    <property type="evidence" value="ECO:0007669"/>
    <property type="project" value="TreeGrafter"/>
</dbReference>
<dbReference type="InterPro" id="IPR008928">
    <property type="entry name" value="6-hairpin_glycosidase_sf"/>
</dbReference>
<dbReference type="InterPro" id="IPR045582">
    <property type="entry name" value="Trehalase-like_N"/>
</dbReference>
<dbReference type="KEGG" id="kcm:ABWK59_20145"/>
<dbReference type="InterPro" id="IPR012341">
    <property type="entry name" value="6hp_glycosidase-like_sf"/>
</dbReference>
<dbReference type="GO" id="GO:0005975">
    <property type="term" value="P:carbohydrate metabolic process"/>
    <property type="evidence" value="ECO:0007669"/>
    <property type="project" value="InterPro"/>
</dbReference>
<reference evidence="4" key="1">
    <citation type="submission" date="2024-06" db="EMBL/GenBank/DDBJ databases">
        <title>The genome sequences of Kitasatospora sp. strain HUAS MG31.</title>
        <authorList>
            <person name="Mo P."/>
        </authorList>
    </citation>
    <scope>NUCLEOTIDE SEQUENCE</scope>
    <source>
        <strain evidence="4">HUAS MG31</strain>
    </source>
</reference>
<protein>
    <submittedName>
        <fullName evidence="4">Glycoside hydrolase family 15 protein</fullName>
    </submittedName>
</protein>
<feature type="domain" description="GH15-like" evidence="2">
    <location>
        <begin position="229"/>
        <end position="595"/>
    </location>
</feature>
<dbReference type="Pfam" id="PF19291">
    <property type="entry name" value="TREH_N"/>
    <property type="match status" value="1"/>
</dbReference>
<dbReference type="AlphaFoldDB" id="A0AAU8JYW9"/>
<dbReference type="EMBL" id="CP159872">
    <property type="protein sequence ID" value="XCM81057.1"/>
    <property type="molecule type" value="Genomic_DNA"/>
</dbReference>
<evidence type="ECO:0000256" key="1">
    <source>
        <dbReference type="SAM" id="MobiDB-lite"/>
    </source>
</evidence>
<feature type="region of interest" description="Disordered" evidence="1">
    <location>
        <begin position="606"/>
        <end position="639"/>
    </location>
</feature>
<dbReference type="RefSeq" id="WP_354641993.1">
    <property type="nucleotide sequence ID" value="NZ_CP159872.1"/>
</dbReference>
<dbReference type="SUPFAM" id="SSF48208">
    <property type="entry name" value="Six-hairpin glycosidases"/>
    <property type="match status" value="1"/>
</dbReference>
<feature type="compositionally biased region" description="Gly residues" evidence="1">
    <location>
        <begin position="622"/>
        <end position="633"/>
    </location>
</feature>
<feature type="domain" description="Trehalase-like N-terminal" evidence="3">
    <location>
        <begin position="5"/>
        <end position="159"/>
    </location>
</feature>
<keyword evidence="4" id="KW-0378">Hydrolase</keyword>
<dbReference type="PANTHER" id="PTHR31616:SF0">
    <property type="entry name" value="GLUCAN 1,4-ALPHA-GLUCOSIDASE"/>
    <property type="match status" value="1"/>
</dbReference>
<dbReference type="Gene3D" id="1.50.10.10">
    <property type="match status" value="1"/>
</dbReference>
<name>A0AAU8JYW9_9ACTN</name>
<sequence length="639" mass="70814">MRRYPPIAEHGLIGDLQTAALVSSDGVLNWLCSPRFDSPSVFAALLDHDRGGHFAITSEVPGTSVRQLYVADTAVLITRFLTPEGVGEVVDFMPVEQPETAGSRHRVVRVMRVVRGTVRLALECRPRFDYGREPHELVLDDGTAHFRGRSIAAHLQVLGPVSMERDGDDVRASVTLDAGRLAAAVLTLDDPDAEPPGPLTSDELWSRFIAVHRFWHGWIRRCRYRGRWQQMVNRSVITLKLLTYAPTGAPIAAATTGLPEQVGGERNWDYRYTWVRDASLSVRAMLDLGFTEEAHAFRQWLGRRAKPVGDGDEEPLQIMYRVDGDPDLVEETLDHLEGWRGSAPVRAGNGAARQLQLDIYGEAAFALSQSPDLGREGGYDGWQRFAAMLDWLADHWDRPDEGIWETRGGRQDFTFSRVMCWVAFDRGVRVATEYARPADLPRWTAARDAILHQVMREGWSTRRNAFVQHYGSEVLDASLLLMPVVGFVAPRDPRWLSTLDAMDEELVSDSLVYRYDPAASPDGLRGSEGTFSLCSFLYVDALARAGRLDQARYAFDKMLTYANHVGLFAEEIGPTGEQLGNFPQAFTHLALITAAMALDAELDRAESEGDGHVGRWPPDRPVGGGSPAGGGGPWLPAVD</sequence>
<evidence type="ECO:0000259" key="2">
    <source>
        <dbReference type="Pfam" id="PF00723"/>
    </source>
</evidence>
<dbReference type="PANTHER" id="PTHR31616">
    <property type="entry name" value="TREHALASE"/>
    <property type="match status" value="1"/>
</dbReference>